<dbReference type="Gene3D" id="3.40.50.970">
    <property type="match status" value="1"/>
</dbReference>
<evidence type="ECO:0000313" key="3">
    <source>
        <dbReference type="EMBL" id="SFX85113.1"/>
    </source>
</evidence>
<dbReference type="GO" id="GO:0009099">
    <property type="term" value="P:L-valine biosynthetic process"/>
    <property type="evidence" value="ECO:0007669"/>
    <property type="project" value="TreeGrafter"/>
</dbReference>
<gene>
    <name evidence="3" type="ORF">SAMN03097694_3564</name>
</gene>
<dbReference type="Proteomes" id="UP000182489">
    <property type="component" value="Unassembled WGS sequence"/>
</dbReference>
<feature type="domain" description="Thiamine pyrophosphate enzyme N-terminal TPP-binding" evidence="2">
    <location>
        <begin position="21"/>
        <end position="136"/>
    </location>
</feature>
<sequence length="183" mass="19537">MNDMTDQKAAAAAIPVGPQKMTPSEAFVETLAANGVTDMFGIMGSAFMDPMDIFAPAGIRLIPVVHEQGAGHMADGYARVSGRHGVVIGQNGPGISNCVTAIAAAYWAHTPVVIITPETGTMSMGLGGFQEANQLPMFEEFTKYQGHVTNPARMAEFTGRCFDRAMSEMGPTQLNIPRDYFYG</sequence>
<name>A0AB38CDD3_9BURK</name>
<dbReference type="InterPro" id="IPR029061">
    <property type="entry name" value="THDP-binding"/>
</dbReference>
<evidence type="ECO:0000259" key="2">
    <source>
        <dbReference type="Pfam" id="PF02776"/>
    </source>
</evidence>
<accession>A0AB38CDD3</accession>
<dbReference type="GO" id="GO:0005948">
    <property type="term" value="C:acetolactate synthase complex"/>
    <property type="evidence" value="ECO:0007669"/>
    <property type="project" value="TreeGrafter"/>
</dbReference>
<evidence type="ECO:0000256" key="1">
    <source>
        <dbReference type="ARBA" id="ARBA00007812"/>
    </source>
</evidence>
<dbReference type="InterPro" id="IPR012001">
    <property type="entry name" value="Thiamin_PyroP_enz_TPP-bd_dom"/>
</dbReference>
<evidence type="ECO:0000313" key="4">
    <source>
        <dbReference type="Proteomes" id="UP000182489"/>
    </source>
</evidence>
<dbReference type="AlphaFoldDB" id="A0AB38CDD3"/>
<dbReference type="PANTHER" id="PTHR18968">
    <property type="entry name" value="THIAMINE PYROPHOSPHATE ENZYMES"/>
    <property type="match status" value="1"/>
</dbReference>
<protein>
    <submittedName>
        <fullName evidence="3">Thiamine pyrophosphate enzyme, N-terminal TPP binding domain</fullName>
    </submittedName>
</protein>
<dbReference type="InterPro" id="IPR045229">
    <property type="entry name" value="TPP_enz"/>
</dbReference>
<dbReference type="Pfam" id="PF02776">
    <property type="entry name" value="TPP_enzyme_N"/>
    <property type="match status" value="1"/>
</dbReference>
<comment type="caution">
    <text evidence="3">The sequence shown here is derived from an EMBL/GenBank/DDBJ whole genome shotgun (WGS) entry which is preliminary data.</text>
</comment>
<proteinExistence type="inferred from homology"/>
<dbReference type="PANTHER" id="PTHR18968:SF13">
    <property type="entry name" value="ACETOLACTATE SYNTHASE CATALYTIC SUBUNIT, MITOCHONDRIAL"/>
    <property type="match status" value="1"/>
</dbReference>
<feature type="non-terminal residue" evidence="3">
    <location>
        <position position="183"/>
    </location>
</feature>
<dbReference type="GO" id="GO:0009097">
    <property type="term" value="P:isoleucine biosynthetic process"/>
    <property type="evidence" value="ECO:0007669"/>
    <property type="project" value="TreeGrafter"/>
</dbReference>
<dbReference type="GO" id="GO:0050660">
    <property type="term" value="F:flavin adenine dinucleotide binding"/>
    <property type="evidence" value="ECO:0007669"/>
    <property type="project" value="TreeGrafter"/>
</dbReference>
<organism evidence="3 4">
    <name type="scientific">Janthinobacterium lividum</name>
    <dbReference type="NCBI Taxonomy" id="29581"/>
    <lineage>
        <taxon>Bacteria</taxon>
        <taxon>Pseudomonadati</taxon>
        <taxon>Pseudomonadota</taxon>
        <taxon>Betaproteobacteria</taxon>
        <taxon>Burkholderiales</taxon>
        <taxon>Oxalobacteraceae</taxon>
        <taxon>Janthinobacterium</taxon>
    </lineage>
</organism>
<comment type="similarity">
    <text evidence="1">Belongs to the TPP enzyme family.</text>
</comment>
<dbReference type="GO" id="GO:0003984">
    <property type="term" value="F:acetolactate synthase activity"/>
    <property type="evidence" value="ECO:0007669"/>
    <property type="project" value="TreeGrafter"/>
</dbReference>
<dbReference type="SUPFAM" id="SSF52518">
    <property type="entry name" value="Thiamin diphosphate-binding fold (THDP-binding)"/>
    <property type="match status" value="1"/>
</dbReference>
<dbReference type="EMBL" id="FPKH01000003">
    <property type="protein sequence ID" value="SFX85113.1"/>
    <property type="molecule type" value="Genomic_DNA"/>
</dbReference>
<dbReference type="CDD" id="cd07035">
    <property type="entry name" value="TPP_PYR_POX_like"/>
    <property type="match status" value="1"/>
</dbReference>
<dbReference type="GO" id="GO:0030976">
    <property type="term" value="F:thiamine pyrophosphate binding"/>
    <property type="evidence" value="ECO:0007669"/>
    <property type="project" value="InterPro"/>
</dbReference>
<reference evidence="3 4" key="1">
    <citation type="submission" date="2016-11" db="EMBL/GenBank/DDBJ databases">
        <authorList>
            <person name="Varghese N."/>
            <person name="Submissions S."/>
        </authorList>
    </citation>
    <scope>NUCLEOTIDE SEQUENCE [LARGE SCALE GENOMIC DNA]</scope>
    <source>
        <strain evidence="3 4">NFR18</strain>
    </source>
</reference>